<dbReference type="AlphaFoldDB" id="A0A857F071"/>
<dbReference type="KEGG" id="yca:F0T03_13565"/>
<evidence type="ECO:0000313" key="2">
    <source>
        <dbReference type="Proteomes" id="UP000464402"/>
    </source>
</evidence>
<gene>
    <name evidence="1" type="ORF">F0T03_13565</name>
</gene>
<accession>A0A857F071</accession>
<name>A0A857F071_9GAMM</name>
<dbReference type="RefSeq" id="WP_159678875.1">
    <property type="nucleotide sequence ID" value="NZ_CP043727.1"/>
</dbReference>
<sequence length="447" mass="50936">MAAIATYLPESQIITLTKDFPALEDPQNPIGFTNPTQFAFFFHEWIHFLHNISTIHGFSVFCSQLILWNNFRWTMENKDTSLGSSHINPDLIENNKNHFSFIISNRKRNLCTLPDYAKNKDILFDAHEIEPLKYADGQVTCTSLIKCKVTFNDNSYDLHIGLLEILESVAYMLESKCAQEMNSTPQESPFYPYHTVNGFAKKVASSLTDDDLICCMLASLQSNDSPRVLMNLLIEMESLEADCRYEKLVSHVKKQLNELAETTDSSINQIINLFPINEPMGNFIKLTLRRIKNNLSFRIEDPFLELNIIKNISKKPLEMNGFIRKFGGCTIIQKRNNDPEIPECDVMYDFELPENDESTLFGSKKLHACFHFILLHYRPSGEIVKTENLTNSSRSRCPFYTVCGASLRVSNSEICNSKPWKSMSCASNQGCYYAAAMIATNPPSNSN</sequence>
<dbReference type="EMBL" id="CP043727">
    <property type="protein sequence ID" value="QHB33087.1"/>
    <property type="molecule type" value="Genomic_DNA"/>
</dbReference>
<reference evidence="2" key="1">
    <citation type="submission" date="2019-09" db="EMBL/GenBank/DDBJ databases">
        <title>Yersinia canariae sp. nov., isolated from a human yersiniosis case.</title>
        <authorList>
            <person name="Nguyen S.V."/>
            <person name="Greig D."/>
            <person name="Hurley D."/>
            <person name="Cao Y."/>
            <person name="McCabe E."/>
            <person name="Mitchell M."/>
            <person name="Jenkins C."/>
            <person name="Fanning S."/>
        </authorList>
    </citation>
    <scope>NUCLEOTIDE SEQUENCE [LARGE SCALE GENOMIC DNA]</scope>
    <source>
        <strain evidence="2">NCTC 14382</strain>
    </source>
</reference>
<dbReference type="Proteomes" id="UP000464402">
    <property type="component" value="Chromosome"/>
</dbReference>
<protein>
    <submittedName>
        <fullName evidence="1">Uncharacterized protein</fullName>
    </submittedName>
</protein>
<keyword evidence="2" id="KW-1185">Reference proteome</keyword>
<evidence type="ECO:0000313" key="1">
    <source>
        <dbReference type="EMBL" id="QHB33087.1"/>
    </source>
</evidence>
<proteinExistence type="predicted"/>
<organism evidence="1 2">
    <name type="scientific">Yersinia canariae</name>
    <dbReference type="NCBI Taxonomy" id="2607663"/>
    <lineage>
        <taxon>Bacteria</taxon>
        <taxon>Pseudomonadati</taxon>
        <taxon>Pseudomonadota</taxon>
        <taxon>Gammaproteobacteria</taxon>
        <taxon>Enterobacterales</taxon>
        <taxon>Yersiniaceae</taxon>
        <taxon>Yersinia</taxon>
    </lineage>
</organism>